<evidence type="ECO:0000313" key="1">
    <source>
        <dbReference type="EMBL" id="SDS94508.1"/>
    </source>
</evidence>
<organism evidence="1 2">
    <name type="scientific">Mucilaginibacter mallensis</name>
    <dbReference type="NCBI Taxonomy" id="652787"/>
    <lineage>
        <taxon>Bacteria</taxon>
        <taxon>Pseudomonadati</taxon>
        <taxon>Bacteroidota</taxon>
        <taxon>Sphingobacteriia</taxon>
        <taxon>Sphingobacteriales</taxon>
        <taxon>Sphingobacteriaceae</taxon>
        <taxon>Mucilaginibacter</taxon>
    </lineage>
</organism>
<dbReference type="STRING" id="652787.SAMN05216490_2147"/>
<dbReference type="AlphaFoldDB" id="A0A1H1WAZ8"/>
<accession>A0A1H1WAZ8</accession>
<dbReference type="Proteomes" id="UP000199679">
    <property type="component" value="Chromosome I"/>
</dbReference>
<evidence type="ECO:0000313" key="2">
    <source>
        <dbReference type="Proteomes" id="UP000199679"/>
    </source>
</evidence>
<reference evidence="1 2" key="1">
    <citation type="submission" date="2016-10" db="EMBL/GenBank/DDBJ databases">
        <authorList>
            <person name="de Groot N.N."/>
        </authorList>
    </citation>
    <scope>NUCLEOTIDE SEQUENCE [LARGE SCALE GENOMIC DNA]</scope>
    <source>
        <strain evidence="1 2">MP1X4</strain>
    </source>
</reference>
<dbReference type="EMBL" id="LT629740">
    <property type="protein sequence ID" value="SDS94508.1"/>
    <property type="molecule type" value="Genomic_DNA"/>
</dbReference>
<gene>
    <name evidence="1" type="ORF">SAMN05216490_2147</name>
</gene>
<keyword evidence="2" id="KW-1185">Reference proteome</keyword>
<proteinExistence type="predicted"/>
<dbReference type="RefSeq" id="WP_091372169.1">
    <property type="nucleotide sequence ID" value="NZ_LT629740.1"/>
</dbReference>
<protein>
    <submittedName>
        <fullName evidence="1">Pimeloyl-ACP methyl ester carboxylesterase</fullName>
    </submittedName>
</protein>
<sequence length="216" mass="24210">MSTVFLIAGLGADTRLYNNIDIPSGYEVIPVDWIDPNKTDTLKDYAQKLIYQYNITRGSIVIGTSLGGMLTIEIAKLVPLNKAILISSIKTIDEAPGYFKVFKKLPVFKILPGKMFNSMGFIIKPLFGKMTDGDAWLLNDMLSNTPPAFIKWAMGAVVKWDNKTIPPNVYHIHGDKDLMFPYKNINNAELVKGGTHIMVYNMAKQVNKLLKNILKK</sequence>
<dbReference type="OrthoDB" id="659408at2"/>
<name>A0A1H1WAZ8_MUCMA</name>
<dbReference type="Gene3D" id="3.40.50.1820">
    <property type="entry name" value="alpha/beta hydrolase"/>
    <property type="match status" value="1"/>
</dbReference>
<dbReference type="InterPro" id="IPR029058">
    <property type="entry name" value="AB_hydrolase_fold"/>
</dbReference>
<dbReference type="SUPFAM" id="SSF53474">
    <property type="entry name" value="alpha/beta-Hydrolases"/>
    <property type="match status" value="1"/>
</dbReference>